<evidence type="ECO:0000256" key="6">
    <source>
        <dbReference type="ARBA" id="ARBA00022741"/>
    </source>
</evidence>
<evidence type="ECO:0000256" key="5">
    <source>
        <dbReference type="ARBA" id="ARBA00022723"/>
    </source>
</evidence>
<dbReference type="GO" id="GO:0008654">
    <property type="term" value="P:phospholipid biosynthetic process"/>
    <property type="evidence" value="ECO:0007669"/>
    <property type="project" value="UniProtKB-KW"/>
</dbReference>
<reference evidence="14 15" key="1">
    <citation type="submission" date="2021-10" db="EMBL/GenBank/DDBJ databases">
        <authorList>
            <person name="Grouzdev D.S."/>
            <person name="Pantiukh K.S."/>
            <person name="Krutkina M.S."/>
        </authorList>
    </citation>
    <scope>NUCLEOTIDE SEQUENCE [LARGE SCALE GENOMIC DNA]</scope>
    <source>
        <strain evidence="14 15">Z-7514</strain>
    </source>
</reference>
<evidence type="ECO:0000313" key="15">
    <source>
        <dbReference type="Proteomes" id="UP001199296"/>
    </source>
</evidence>
<keyword evidence="8" id="KW-0067">ATP-binding</keyword>
<evidence type="ECO:0000256" key="7">
    <source>
        <dbReference type="ARBA" id="ARBA00022777"/>
    </source>
</evidence>
<dbReference type="GO" id="GO:0004143">
    <property type="term" value="F:ATP-dependent diacylglycerol kinase activity"/>
    <property type="evidence" value="ECO:0007669"/>
    <property type="project" value="TreeGrafter"/>
</dbReference>
<dbReference type="InterPro" id="IPR005218">
    <property type="entry name" value="Diacylglycerol/lipid_kinase"/>
</dbReference>
<gene>
    <name evidence="14" type="ORF">LJ207_02210</name>
</gene>
<evidence type="ECO:0000256" key="10">
    <source>
        <dbReference type="ARBA" id="ARBA00023098"/>
    </source>
</evidence>
<evidence type="ECO:0000256" key="9">
    <source>
        <dbReference type="ARBA" id="ARBA00022842"/>
    </source>
</evidence>
<evidence type="ECO:0000256" key="11">
    <source>
        <dbReference type="ARBA" id="ARBA00023209"/>
    </source>
</evidence>
<dbReference type="Gene3D" id="2.60.200.40">
    <property type="match status" value="1"/>
</dbReference>
<proteinExistence type="inferred from homology"/>
<dbReference type="PANTHER" id="PTHR12358">
    <property type="entry name" value="SPHINGOSINE KINASE"/>
    <property type="match status" value="1"/>
</dbReference>
<evidence type="ECO:0000256" key="12">
    <source>
        <dbReference type="ARBA" id="ARBA00023264"/>
    </source>
</evidence>
<comment type="caution">
    <text evidence="14">The sequence shown here is derived from an EMBL/GenBank/DDBJ whole genome shotgun (WGS) entry which is preliminary data.</text>
</comment>
<protein>
    <submittedName>
        <fullName evidence="14">YegS/Rv2252/BmrU family lipid kinase</fullName>
    </submittedName>
</protein>
<dbReference type="InterPro" id="IPR017438">
    <property type="entry name" value="ATP-NAD_kinase_N"/>
</dbReference>
<dbReference type="PROSITE" id="PS50146">
    <property type="entry name" value="DAGK"/>
    <property type="match status" value="1"/>
</dbReference>
<dbReference type="SUPFAM" id="SSF111331">
    <property type="entry name" value="NAD kinase/diacylglycerol kinase-like"/>
    <property type="match status" value="1"/>
</dbReference>
<dbReference type="InterPro" id="IPR050187">
    <property type="entry name" value="Lipid_Phosphate_FormReg"/>
</dbReference>
<feature type="domain" description="DAGKc" evidence="13">
    <location>
        <begin position="1"/>
        <end position="131"/>
    </location>
</feature>
<keyword evidence="7 14" id="KW-0418">Kinase</keyword>
<dbReference type="InterPro" id="IPR045540">
    <property type="entry name" value="YegS/DAGK_C"/>
</dbReference>
<dbReference type="GO" id="GO:0005524">
    <property type="term" value="F:ATP binding"/>
    <property type="evidence" value="ECO:0007669"/>
    <property type="project" value="UniProtKB-KW"/>
</dbReference>
<dbReference type="Pfam" id="PF19279">
    <property type="entry name" value="YegS_C"/>
    <property type="match status" value="1"/>
</dbReference>
<dbReference type="Gene3D" id="3.40.50.10330">
    <property type="entry name" value="Probable inorganic polyphosphate/atp-NAD kinase, domain 1"/>
    <property type="match status" value="1"/>
</dbReference>
<dbReference type="SMART" id="SM00046">
    <property type="entry name" value="DAGKc"/>
    <property type="match status" value="1"/>
</dbReference>
<evidence type="ECO:0000256" key="4">
    <source>
        <dbReference type="ARBA" id="ARBA00022679"/>
    </source>
</evidence>
<evidence type="ECO:0000259" key="13">
    <source>
        <dbReference type="PROSITE" id="PS50146"/>
    </source>
</evidence>
<keyword evidence="12" id="KW-1208">Phospholipid metabolism</keyword>
<evidence type="ECO:0000256" key="1">
    <source>
        <dbReference type="ARBA" id="ARBA00001946"/>
    </source>
</evidence>
<keyword evidence="5" id="KW-0479">Metal-binding</keyword>
<keyword evidence="10" id="KW-0443">Lipid metabolism</keyword>
<name>A0AAW4WWB9_9FIRM</name>
<sequence length="297" mass="33233">MTKKVKFIYNPAAGDRSVIRYLDNFFEKFQSAGFKLDVYRSMEEGDFRNGLDDLSEDHKAIIIAGGDGSASNVINIMQQKNIELPLGIIPTGTANDFASYIGMSENIERSIDTILKWKIKEVDIGRVNDRFFLNVCAGGVISNIAHRTETEMKNRLGKVAYYLYGLKELTNIKPMALKITSSQREISGEFLAFFIFNSKDAGGFKNIAQFASIDDGLFDLIAIKSANIIKISSVIADLLQGKNINNDNIIYIQDEYFKIEKIGDDRAIEHCDIDGEKGPRFPLEIQLLPKAHKIISG</sequence>
<dbReference type="GO" id="GO:0046872">
    <property type="term" value="F:metal ion binding"/>
    <property type="evidence" value="ECO:0007669"/>
    <property type="project" value="UniProtKB-KW"/>
</dbReference>
<dbReference type="AlphaFoldDB" id="A0AAW4WWB9"/>
<evidence type="ECO:0000256" key="2">
    <source>
        <dbReference type="ARBA" id="ARBA00005983"/>
    </source>
</evidence>
<dbReference type="NCBIfam" id="TIGR00147">
    <property type="entry name" value="YegS/Rv2252/BmrU family lipid kinase"/>
    <property type="match status" value="1"/>
</dbReference>
<dbReference type="GO" id="GO:0005886">
    <property type="term" value="C:plasma membrane"/>
    <property type="evidence" value="ECO:0007669"/>
    <property type="project" value="TreeGrafter"/>
</dbReference>
<evidence type="ECO:0000256" key="8">
    <source>
        <dbReference type="ARBA" id="ARBA00022840"/>
    </source>
</evidence>
<keyword evidence="4" id="KW-0808">Transferase</keyword>
<dbReference type="RefSeq" id="WP_229343678.1">
    <property type="nucleotide sequence ID" value="NZ_JAJFAT010000002.1"/>
</dbReference>
<evidence type="ECO:0000313" key="14">
    <source>
        <dbReference type="EMBL" id="MCC3144131.1"/>
    </source>
</evidence>
<comment type="cofactor">
    <cofactor evidence="1">
        <name>Mg(2+)</name>
        <dbReference type="ChEBI" id="CHEBI:18420"/>
    </cofactor>
</comment>
<keyword evidence="15" id="KW-1185">Reference proteome</keyword>
<accession>A0AAW4WWB9</accession>
<dbReference type="PANTHER" id="PTHR12358:SF106">
    <property type="entry name" value="LIPID KINASE YEGS"/>
    <property type="match status" value="1"/>
</dbReference>
<comment type="similarity">
    <text evidence="2">Belongs to the diacylglycerol/lipid kinase family.</text>
</comment>
<keyword evidence="6" id="KW-0547">Nucleotide-binding</keyword>
<organism evidence="14 15">
    <name type="scientific">Halanaerobium polyolivorans</name>
    <dbReference type="NCBI Taxonomy" id="2886943"/>
    <lineage>
        <taxon>Bacteria</taxon>
        <taxon>Bacillati</taxon>
        <taxon>Bacillota</taxon>
        <taxon>Clostridia</taxon>
        <taxon>Halanaerobiales</taxon>
        <taxon>Halanaerobiaceae</taxon>
        <taxon>Halanaerobium</taxon>
    </lineage>
</organism>
<keyword evidence="9" id="KW-0460">Magnesium</keyword>
<dbReference type="InterPro" id="IPR001206">
    <property type="entry name" value="Diacylglycerol_kinase_cat_dom"/>
</dbReference>
<dbReference type="EMBL" id="JAJFAT010000002">
    <property type="protein sequence ID" value="MCC3144131.1"/>
    <property type="molecule type" value="Genomic_DNA"/>
</dbReference>
<evidence type="ECO:0000256" key="3">
    <source>
        <dbReference type="ARBA" id="ARBA00022516"/>
    </source>
</evidence>
<dbReference type="InterPro" id="IPR016064">
    <property type="entry name" value="NAD/diacylglycerol_kinase_sf"/>
</dbReference>
<dbReference type="Proteomes" id="UP001199296">
    <property type="component" value="Unassembled WGS sequence"/>
</dbReference>
<keyword evidence="11" id="KW-0594">Phospholipid biosynthesis</keyword>
<dbReference type="Pfam" id="PF00781">
    <property type="entry name" value="DAGK_cat"/>
    <property type="match status" value="1"/>
</dbReference>
<keyword evidence="3" id="KW-0444">Lipid biosynthesis</keyword>